<keyword evidence="2" id="KW-1185">Reference proteome</keyword>
<protein>
    <recommendedName>
        <fullName evidence="3">NUDIX domain-containing protein</fullName>
    </recommendedName>
</protein>
<sequence>MIIPNNARTSGAYVLYKGLFIFQVGPTKEGDKLGVVRLGGHREGNETALETAKREVFEEAQVEIAPINPNITFYLSEWNEEPTKVNINEPIVPILIKGNEESSYTIMYLSNTLTLPTPSSESKGLLLLSPENVRLICQNKISLSDYHNLDGVSILKTELDMNLILQPFPQLLFLSRLLNEETKLMEHIINTSLFN</sequence>
<proteinExistence type="predicted"/>
<evidence type="ECO:0000313" key="1">
    <source>
        <dbReference type="EMBL" id="SFP97227.1"/>
    </source>
</evidence>
<dbReference type="OrthoDB" id="2081936at2"/>
<organism evidence="1 2">
    <name type="scientific">Psychrobacillus psychrotolerans</name>
    <dbReference type="NCBI Taxonomy" id="126156"/>
    <lineage>
        <taxon>Bacteria</taxon>
        <taxon>Bacillati</taxon>
        <taxon>Bacillota</taxon>
        <taxon>Bacilli</taxon>
        <taxon>Bacillales</taxon>
        <taxon>Bacillaceae</taxon>
        <taxon>Psychrobacillus</taxon>
    </lineage>
</organism>
<dbReference type="STRING" id="126156.SAMN05421670_0489"/>
<dbReference type="SUPFAM" id="SSF55811">
    <property type="entry name" value="Nudix"/>
    <property type="match status" value="1"/>
</dbReference>
<dbReference type="Gene3D" id="3.90.79.10">
    <property type="entry name" value="Nucleoside Triphosphate Pyrophosphohydrolase"/>
    <property type="match status" value="1"/>
</dbReference>
<dbReference type="EMBL" id="FOXU01000001">
    <property type="protein sequence ID" value="SFP97227.1"/>
    <property type="molecule type" value="Genomic_DNA"/>
</dbReference>
<evidence type="ECO:0000313" key="2">
    <source>
        <dbReference type="Proteomes" id="UP000198734"/>
    </source>
</evidence>
<gene>
    <name evidence="1" type="ORF">SAMN05421670_0489</name>
</gene>
<dbReference type="AlphaFoldDB" id="A0A1I5UQ94"/>
<accession>A0A1I5UQ94</accession>
<name>A0A1I5UQ94_9BACI</name>
<evidence type="ECO:0008006" key="3">
    <source>
        <dbReference type="Google" id="ProtNLM"/>
    </source>
</evidence>
<dbReference type="Proteomes" id="UP000198734">
    <property type="component" value="Unassembled WGS sequence"/>
</dbReference>
<reference evidence="2" key="1">
    <citation type="submission" date="2016-10" db="EMBL/GenBank/DDBJ databases">
        <authorList>
            <person name="Varghese N."/>
            <person name="Submissions S."/>
        </authorList>
    </citation>
    <scope>NUCLEOTIDE SEQUENCE [LARGE SCALE GENOMIC DNA]</scope>
    <source>
        <strain evidence="2">DSM 11706</strain>
    </source>
</reference>
<dbReference type="RefSeq" id="WP_093533841.1">
    <property type="nucleotide sequence ID" value="NZ_FOXU01000001.1"/>
</dbReference>
<dbReference type="InterPro" id="IPR015797">
    <property type="entry name" value="NUDIX_hydrolase-like_dom_sf"/>
</dbReference>